<dbReference type="STRING" id="1314800.A0A1B7MD16"/>
<keyword evidence="3" id="KW-1185">Reference proteome</keyword>
<feature type="non-terminal residue" evidence="2">
    <location>
        <position position="119"/>
    </location>
</feature>
<name>A0A1B7MD16_9AGAM</name>
<keyword evidence="1" id="KW-0732">Signal</keyword>
<dbReference type="EMBL" id="KV450389">
    <property type="protein sequence ID" value="OAX30492.1"/>
    <property type="molecule type" value="Genomic_DNA"/>
</dbReference>
<feature type="signal peptide" evidence="1">
    <location>
        <begin position="1"/>
        <end position="23"/>
    </location>
</feature>
<dbReference type="InParanoid" id="A0A1B7MD16"/>
<gene>
    <name evidence="2" type="ORF">K503DRAFT_229303</name>
</gene>
<dbReference type="Proteomes" id="UP000092154">
    <property type="component" value="Unassembled WGS sequence"/>
</dbReference>
<proteinExistence type="predicted"/>
<dbReference type="AlphaFoldDB" id="A0A1B7MD16"/>
<evidence type="ECO:0000313" key="3">
    <source>
        <dbReference type="Proteomes" id="UP000092154"/>
    </source>
</evidence>
<organism evidence="2 3">
    <name type="scientific">Rhizopogon vinicolor AM-OR11-026</name>
    <dbReference type="NCBI Taxonomy" id="1314800"/>
    <lineage>
        <taxon>Eukaryota</taxon>
        <taxon>Fungi</taxon>
        <taxon>Dikarya</taxon>
        <taxon>Basidiomycota</taxon>
        <taxon>Agaricomycotina</taxon>
        <taxon>Agaricomycetes</taxon>
        <taxon>Agaricomycetidae</taxon>
        <taxon>Boletales</taxon>
        <taxon>Suillineae</taxon>
        <taxon>Rhizopogonaceae</taxon>
        <taxon>Rhizopogon</taxon>
    </lineage>
</organism>
<evidence type="ECO:0000256" key="1">
    <source>
        <dbReference type="SAM" id="SignalP"/>
    </source>
</evidence>
<evidence type="ECO:0000313" key="2">
    <source>
        <dbReference type="EMBL" id="OAX30492.1"/>
    </source>
</evidence>
<sequence>MRLLPGYWTCLLLLVHAAENVVGMDYISCLNNIKTNANASQDLTGLLDSYGYPVSNAADATAISYSLCLSACGTGQEPFQWPIFSQDFSSWLLPNLALISQLPFGAQYRFDNFMSAALT</sequence>
<protein>
    <submittedName>
        <fullName evidence="2">Uncharacterized protein</fullName>
    </submittedName>
</protein>
<accession>A0A1B7MD16</accession>
<reference evidence="2 3" key="1">
    <citation type="submission" date="2016-06" db="EMBL/GenBank/DDBJ databases">
        <title>Comparative genomics of the ectomycorrhizal sister species Rhizopogon vinicolor and Rhizopogon vesiculosus (Basidiomycota: Boletales) reveals a divergence of the mating type B locus.</title>
        <authorList>
            <consortium name="DOE Joint Genome Institute"/>
            <person name="Mujic A.B."/>
            <person name="Kuo A."/>
            <person name="Tritt A."/>
            <person name="Lipzen A."/>
            <person name="Chen C."/>
            <person name="Johnson J."/>
            <person name="Sharma A."/>
            <person name="Barry K."/>
            <person name="Grigoriev I.V."/>
            <person name="Spatafora J.W."/>
        </authorList>
    </citation>
    <scope>NUCLEOTIDE SEQUENCE [LARGE SCALE GENOMIC DNA]</scope>
    <source>
        <strain evidence="2 3">AM-OR11-026</strain>
    </source>
</reference>
<feature type="chain" id="PRO_5008597264" evidence="1">
    <location>
        <begin position="24"/>
        <end position="119"/>
    </location>
</feature>
<dbReference type="OrthoDB" id="2677869at2759"/>